<keyword evidence="4" id="KW-0067">ATP-binding</keyword>
<dbReference type="GO" id="GO:0005524">
    <property type="term" value="F:ATP binding"/>
    <property type="evidence" value="ECO:0007669"/>
    <property type="project" value="UniProtKB-KW"/>
</dbReference>
<evidence type="ECO:0000256" key="7">
    <source>
        <dbReference type="SAM" id="MobiDB-lite"/>
    </source>
</evidence>
<dbReference type="GO" id="GO:0007131">
    <property type="term" value="P:reciprocal meiotic recombination"/>
    <property type="evidence" value="ECO:0007669"/>
    <property type="project" value="TreeGrafter"/>
</dbReference>
<proteinExistence type="predicted"/>
<evidence type="ECO:0000256" key="3">
    <source>
        <dbReference type="ARBA" id="ARBA00022763"/>
    </source>
</evidence>
<dbReference type="InterPro" id="IPR020588">
    <property type="entry name" value="RecA_ATP-bd"/>
</dbReference>
<dbReference type="PANTHER" id="PTHR46239:SF1">
    <property type="entry name" value="DNA REPAIR PROTEIN RAD51 HOMOLOG 3"/>
    <property type="match status" value="1"/>
</dbReference>
<evidence type="ECO:0000256" key="2">
    <source>
        <dbReference type="ARBA" id="ARBA00022741"/>
    </source>
</evidence>
<dbReference type="EMBL" id="KQ964246">
    <property type="protein sequence ID" value="KXJ95594.1"/>
    <property type="molecule type" value="Genomic_DNA"/>
</dbReference>
<dbReference type="GO" id="GO:0033063">
    <property type="term" value="C:Rad51B-Rad51C-Rad51D-XRCC2 complex"/>
    <property type="evidence" value="ECO:0007669"/>
    <property type="project" value="TreeGrafter"/>
</dbReference>
<reference evidence="10" key="1">
    <citation type="submission" date="2016-02" db="EMBL/GenBank/DDBJ databases">
        <title>Draft genome sequence of Microdochium bolleyi, a fungal endophyte of beachgrass.</title>
        <authorList>
            <consortium name="DOE Joint Genome Institute"/>
            <person name="David A.S."/>
            <person name="May G."/>
            <person name="Haridas S."/>
            <person name="Lim J."/>
            <person name="Wang M."/>
            <person name="Labutti K."/>
            <person name="Lipzen A."/>
            <person name="Barry K."/>
            <person name="Grigoriev I.V."/>
        </authorList>
    </citation>
    <scope>NUCLEOTIDE SEQUENCE [LARGE SCALE GENOMIC DNA]</scope>
    <source>
        <strain evidence="10">J235TASD1</strain>
    </source>
</reference>
<keyword evidence="10" id="KW-1185">Reference proteome</keyword>
<dbReference type="GO" id="GO:0033065">
    <property type="term" value="C:Rad51C-XRCC3 complex"/>
    <property type="evidence" value="ECO:0007669"/>
    <property type="project" value="TreeGrafter"/>
</dbReference>
<dbReference type="OrthoDB" id="5957327at2759"/>
<dbReference type="Gene3D" id="3.40.50.300">
    <property type="entry name" value="P-loop containing nucleotide triphosphate hydrolases"/>
    <property type="match status" value="1"/>
</dbReference>
<comment type="subcellular location">
    <subcellularLocation>
        <location evidence="1">Nucleus</location>
    </subcellularLocation>
</comment>
<protein>
    <submittedName>
        <fullName evidence="9">p-loop containing nucleoside triphosphate hydrolase protein</fullName>
    </submittedName>
</protein>
<dbReference type="STRING" id="196109.A0A136JEM7"/>
<dbReference type="CDD" id="cd01393">
    <property type="entry name" value="RecA-like"/>
    <property type="match status" value="1"/>
</dbReference>
<dbReference type="InterPro" id="IPR052093">
    <property type="entry name" value="HR_Repair_Mediator"/>
</dbReference>
<gene>
    <name evidence="9" type="ORF">Micbo1qcDRAFT_192566</name>
</gene>
<feature type="region of interest" description="Disordered" evidence="7">
    <location>
        <begin position="339"/>
        <end position="402"/>
    </location>
</feature>
<organism evidence="9 10">
    <name type="scientific">Microdochium bolleyi</name>
    <dbReference type="NCBI Taxonomy" id="196109"/>
    <lineage>
        <taxon>Eukaryota</taxon>
        <taxon>Fungi</taxon>
        <taxon>Dikarya</taxon>
        <taxon>Ascomycota</taxon>
        <taxon>Pezizomycotina</taxon>
        <taxon>Sordariomycetes</taxon>
        <taxon>Xylariomycetidae</taxon>
        <taxon>Xylariales</taxon>
        <taxon>Microdochiaceae</taxon>
        <taxon>Microdochium</taxon>
    </lineage>
</organism>
<dbReference type="GO" id="GO:0140664">
    <property type="term" value="F:ATP-dependent DNA damage sensor activity"/>
    <property type="evidence" value="ECO:0007669"/>
    <property type="project" value="InterPro"/>
</dbReference>
<name>A0A136JEM7_9PEZI</name>
<accession>A0A136JEM7</accession>
<evidence type="ECO:0000256" key="4">
    <source>
        <dbReference type="ARBA" id="ARBA00022840"/>
    </source>
</evidence>
<keyword evidence="5" id="KW-0234">DNA repair</keyword>
<dbReference type="GO" id="GO:0000707">
    <property type="term" value="P:meiotic DNA recombinase assembly"/>
    <property type="evidence" value="ECO:0007669"/>
    <property type="project" value="TreeGrafter"/>
</dbReference>
<evidence type="ECO:0000256" key="6">
    <source>
        <dbReference type="ARBA" id="ARBA00023242"/>
    </source>
</evidence>
<dbReference type="SUPFAM" id="SSF52540">
    <property type="entry name" value="P-loop containing nucleoside triphosphate hydrolases"/>
    <property type="match status" value="1"/>
</dbReference>
<sequence>MDEADTTSRDVASFDLSSTHRMPTISAAQALDDLGSGRSQSISTGITALDQALTPLPATPGACHEPALSGLATGQVAEIWGPPGSGKTALALQLAANALRAGQRVIWADGFHPVSGQRLNAVFEAATSDARPSHDATNLAAGLDNLQHFTTPSLAHLIALLCKPNATVIPRGTSLVVVDSFSALVNHAYPKNVEAKKPLRGPSASSKRAQVIQFIISSLQKLAAAKDLLVVIVSQCATRMQSDRGATITPAVASTALDSALGTRLVLFKDWIGHRETLQSLNLIGIQKANGATFPGVISQVFPFEITVNGVANTQKGLDSDPDDPSSVAYHKRKLDDTGFEVANSEDEAYGWDSDDEAQLPRMPPQAQGSEDLLLGEEDNHESGVSESDLSSPPESDDGHIE</sequence>
<evidence type="ECO:0000313" key="9">
    <source>
        <dbReference type="EMBL" id="KXJ95594.1"/>
    </source>
</evidence>
<dbReference type="GO" id="GO:0000400">
    <property type="term" value="F:four-way junction DNA binding"/>
    <property type="evidence" value="ECO:0007669"/>
    <property type="project" value="TreeGrafter"/>
</dbReference>
<dbReference type="GO" id="GO:0008821">
    <property type="term" value="F:crossover junction DNA endonuclease activity"/>
    <property type="evidence" value="ECO:0007669"/>
    <property type="project" value="TreeGrafter"/>
</dbReference>
<keyword evidence="9" id="KW-0378">Hydrolase</keyword>
<dbReference type="AlphaFoldDB" id="A0A136JEM7"/>
<evidence type="ECO:0000259" key="8">
    <source>
        <dbReference type="PROSITE" id="PS50162"/>
    </source>
</evidence>
<dbReference type="InParanoid" id="A0A136JEM7"/>
<dbReference type="Pfam" id="PF13481">
    <property type="entry name" value="AAA_25"/>
    <property type="match status" value="1"/>
</dbReference>
<feature type="compositionally biased region" description="Acidic residues" evidence="7">
    <location>
        <begin position="344"/>
        <end position="358"/>
    </location>
</feature>
<evidence type="ECO:0000256" key="1">
    <source>
        <dbReference type="ARBA" id="ARBA00004123"/>
    </source>
</evidence>
<evidence type="ECO:0000256" key="5">
    <source>
        <dbReference type="ARBA" id="ARBA00023204"/>
    </source>
</evidence>
<keyword evidence="3" id="KW-0227">DNA damage</keyword>
<dbReference type="InterPro" id="IPR027417">
    <property type="entry name" value="P-loop_NTPase"/>
</dbReference>
<keyword evidence="6" id="KW-0539">Nucleus</keyword>
<keyword evidence="2" id="KW-0547">Nucleotide-binding</keyword>
<dbReference type="PANTHER" id="PTHR46239">
    <property type="entry name" value="DNA REPAIR PROTEIN RAD51 HOMOLOG 3 RAD51C"/>
    <property type="match status" value="1"/>
</dbReference>
<dbReference type="GO" id="GO:0005657">
    <property type="term" value="C:replication fork"/>
    <property type="evidence" value="ECO:0007669"/>
    <property type="project" value="TreeGrafter"/>
</dbReference>
<dbReference type="PROSITE" id="PS50162">
    <property type="entry name" value="RECA_2"/>
    <property type="match status" value="1"/>
</dbReference>
<dbReference type="Proteomes" id="UP000070501">
    <property type="component" value="Unassembled WGS sequence"/>
</dbReference>
<dbReference type="InterPro" id="IPR003593">
    <property type="entry name" value="AAA+_ATPase"/>
</dbReference>
<evidence type="ECO:0000313" key="10">
    <source>
        <dbReference type="Proteomes" id="UP000070501"/>
    </source>
</evidence>
<feature type="domain" description="RecA family profile 1" evidence="8">
    <location>
        <begin position="38"/>
        <end position="236"/>
    </location>
</feature>
<dbReference type="SMART" id="SM00382">
    <property type="entry name" value="AAA"/>
    <property type="match status" value="1"/>
</dbReference>